<dbReference type="EMBL" id="BDQF01000553">
    <property type="protein sequence ID" value="GAW84646.1"/>
    <property type="molecule type" value="Genomic_DNA"/>
</dbReference>
<dbReference type="AlphaFoldDB" id="A0A1Y1JPU4"/>
<comment type="caution">
    <text evidence="1">The sequence shown here is derived from an EMBL/GenBank/DDBJ whole genome shotgun (WGS) entry which is preliminary data.</text>
</comment>
<accession>A0A1Y1JPU4</accession>
<name>A0A1Y1JPU4_PLAGO</name>
<proteinExistence type="predicted"/>
<sequence>MELGRCLNFINRLKVELYQKHIKCGGISSCYDKMMESLQKQFFLNRNHKCKKHLVDLDEEAYPIFYKLDLISNYTYKLMLGDGCWEETKYDNYINDLIKSSYVYDENFYNVLKEVVNTYKNACNRSRVILPHFSEIKNEVVVTSVHSEASTQSRIFKSESLEGSSGIVSDTVEFGKLLTEEVYVIRNILEIYTRYSLVLLSWVRNVRGIFNKNHYEHQNLMDSFERERNNSFHDRIKIAYSSEDNH</sequence>
<evidence type="ECO:0000313" key="2">
    <source>
        <dbReference type="Proteomes" id="UP000195521"/>
    </source>
</evidence>
<keyword evidence="2" id="KW-1185">Reference proteome</keyword>
<gene>
    <name evidence="1" type="ORF">PGO_004175</name>
</gene>
<evidence type="ECO:0000313" key="1">
    <source>
        <dbReference type="EMBL" id="GAW84646.1"/>
    </source>
</evidence>
<organism evidence="1 2">
    <name type="scientific">Plasmodium gonderi</name>
    <dbReference type="NCBI Taxonomy" id="77519"/>
    <lineage>
        <taxon>Eukaryota</taxon>
        <taxon>Sar</taxon>
        <taxon>Alveolata</taxon>
        <taxon>Apicomplexa</taxon>
        <taxon>Aconoidasida</taxon>
        <taxon>Haemosporida</taxon>
        <taxon>Plasmodiidae</taxon>
        <taxon>Plasmodium</taxon>
        <taxon>Plasmodium (Plasmodium)</taxon>
    </lineage>
</organism>
<dbReference type="Proteomes" id="UP000195521">
    <property type="component" value="Unassembled WGS sequence"/>
</dbReference>
<dbReference type="GeneID" id="39745454"/>
<dbReference type="RefSeq" id="XP_028547235.1">
    <property type="nucleotide sequence ID" value="XM_028691434.1"/>
</dbReference>
<protein>
    <submittedName>
        <fullName evidence="1">Variable surface protein</fullName>
    </submittedName>
</protein>
<reference evidence="2" key="1">
    <citation type="submission" date="2017-04" db="EMBL/GenBank/DDBJ databases">
        <title>Plasmodium gonderi genome.</title>
        <authorList>
            <person name="Arisue N."/>
            <person name="Honma H."/>
            <person name="Kawai S."/>
            <person name="Tougan T."/>
            <person name="Tanabe K."/>
            <person name="Horii T."/>
        </authorList>
    </citation>
    <scope>NUCLEOTIDE SEQUENCE [LARGE SCALE GENOMIC DNA]</scope>
    <source>
        <strain evidence="2">ATCC 30045</strain>
    </source>
</reference>